<keyword evidence="15 19" id="KW-0443">Lipid metabolism</keyword>
<keyword evidence="9 20" id="KW-0479">Metal-binding</keyword>
<keyword evidence="14 19" id="KW-0067">ATP-binding</keyword>
<dbReference type="Proteomes" id="UP000234331">
    <property type="component" value="Unassembled WGS sequence"/>
</dbReference>
<comment type="subunit">
    <text evidence="5">Acetyl-CoA carboxylase is a heterotetramer composed of biotin carboxyl carrier protein (AccB), biotin carboxylase (AccC) and two subunits of ACCase subunit beta/alpha.</text>
</comment>
<evidence type="ECO:0000313" key="24">
    <source>
        <dbReference type="EMBL" id="SNQ46493.1"/>
    </source>
</evidence>
<dbReference type="SUPFAM" id="SSF52096">
    <property type="entry name" value="ClpP/crotonase"/>
    <property type="match status" value="2"/>
</dbReference>
<dbReference type="AlphaFoldDB" id="A0A2I2KLG0"/>
<dbReference type="EMBL" id="FZMO01000048">
    <property type="protein sequence ID" value="SNQ46493.1"/>
    <property type="molecule type" value="Genomic_DNA"/>
</dbReference>
<evidence type="ECO:0000256" key="2">
    <source>
        <dbReference type="ARBA" id="ARBA00004956"/>
    </source>
</evidence>
<keyword evidence="6 19" id="KW-0963">Cytoplasm</keyword>
<organism evidence="24 25">
    <name type="scientific">Frankia canadensis</name>
    <dbReference type="NCBI Taxonomy" id="1836972"/>
    <lineage>
        <taxon>Bacteria</taxon>
        <taxon>Bacillati</taxon>
        <taxon>Actinomycetota</taxon>
        <taxon>Actinomycetes</taxon>
        <taxon>Frankiales</taxon>
        <taxon>Frankiaceae</taxon>
        <taxon>Frankia</taxon>
    </lineage>
</organism>
<evidence type="ECO:0000256" key="13">
    <source>
        <dbReference type="ARBA" id="ARBA00022833"/>
    </source>
</evidence>
<keyword evidence="11 20" id="KW-0863">Zinc-finger</keyword>
<evidence type="ECO:0000256" key="15">
    <source>
        <dbReference type="ARBA" id="ARBA00023098"/>
    </source>
</evidence>
<dbReference type="GO" id="GO:0003989">
    <property type="term" value="F:acetyl-CoA carboxylase activity"/>
    <property type="evidence" value="ECO:0007669"/>
    <property type="project" value="InterPro"/>
</dbReference>
<comment type="similarity">
    <text evidence="20">Belongs to the AccD/PCCB family.</text>
</comment>
<evidence type="ECO:0000256" key="4">
    <source>
        <dbReference type="ARBA" id="ARBA00010284"/>
    </source>
</evidence>
<dbReference type="Pfam" id="PF17848">
    <property type="entry name" value="Zn_ribbon_ACC"/>
    <property type="match status" value="1"/>
</dbReference>
<dbReference type="PROSITE" id="PS50989">
    <property type="entry name" value="COA_CT_CTER"/>
    <property type="match status" value="1"/>
</dbReference>
<dbReference type="NCBIfam" id="TIGR00515">
    <property type="entry name" value="accD"/>
    <property type="match status" value="1"/>
</dbReference>
<keyword evidence="13 20" id="KW-0862">Zinc</keyword>
<evidence type="ECO:0000256" key="8">
    <source>
        <dbReference type="ARBA" id="ARBA00022679"/>
    </source>
</evidence>
<dbReference type="Gene3D" id="3.90.226.10">
    <property type="entry name" value="2-enoyl-CoA Hydratase, Chain A, domain 1"/>
    <property type="match status" value="2"/>
</dbReference>
<sequence length="573" mass="60950">MTGVVAHPEAAAADWTVCPGCRTMLYGRRLARALGVCPDCGHHHRLTAAQRLEQLYDPGTVDLHDLPASSRDVLGFTDTQPYPARLEQARRRTGLAEGVLVASGRIDGHEVVTAAMDFRFLGGSLGTASGELITQAAELALRRRVPLLIVSASGGARMQEGPLALMQMAKTSAALARLDEAGILTLSLVTDPTYGGVAASFATLCDVIIAEPGARLGFAGRRVIQQTIRESLPDDFQTAEFLLEHGLIDAVRPRAQLRATLGRLVAAVRTHPPARSVPVPRARPDDPPSHQPDDLVVRDPEGLAQVDPWRAVQQARELDRPTTLDYVHRAFDDFEELRGDRLGADCAALVGGLGRIDGRGVVVLGHQKGSTVAELTARSYGMASPAGYRKAARLMRLAAKLGLPVVTFVDTPGAYPGRTAEEDGQALAIARSIWLMASLPVPVLTLIIGEGGSGGALALAVADQVLIVERGVYSVITPEGCAAILWNDPSKAPAAASALRLDARNLLRLGVVDGVLREPAGGSRADHAEAARRVRAVLTAELTRLSARDGTELLRARRERFRAYGAELTARVS</sequence>
<dbReference type="PRINTS" id="PR01069">
    <property type="entry name" value="ACCCTRFRASEA"/>
</dbReference>
<dbReference type="PROSITE" id="PS50980">
    <property type="entry name" value="COA_CT_NTER"/>
    <property type="match status" value="1"/>
</dbReference>
<evidence type="ECO:0000256" key="3">
    <source>
        <dbReference type="ARBA" id="ARBA00006276"/>
    </source>
</evidence>
<name>A0A2I2KLG0_9ACTN</name>
<feature type="zinc finger region" description="C4-type" evidence="20">
    <location>
        <begin position="18"/>
        <end position="40"/>
    </location>
</feature>
<evidence type="ECO:0000256" key="21">
    <source>
        <dbReference type="SAM" id="MobiDB-lite"/>
    </source>
</evidence>
<evidence type="ECO:0000256" key="20">
    <source>
        <dbReference type="HAMAP-Rule" id="MF_01395"/>
    </source>
</evidence>
<feature type="binding site" evidence="20">
    <location>
        <position position="40"/>
    </location>
    <ligand>
        <name>Zn(2+)</name>
        <dbReference type="ChEBI" id="CHEBI:29105"/>
    </ligand>
</feature>
<feature type="compositionally biased region" description="Basic and acidic residues" evidence="21">
    <location>
        <begin position="282"/>
        <end position="300"/>
    </location>
</feature>
<dbReference type="UniPathway" id="UPA00655">
    <property type="reaction ID" value="UER00711"/>
</dbReference>
<feature type="binding site" evidence="20">
    <location>
        <position position="18"/>
    </location>
    <ligand>
        <name>Zn(2+)</name>
        <dbReference type="ChEBI" id="CHEBI:29105"/>
    </ligand>
</feature>
<dbReference type="InterPro" id="IPR041010">
    <property type="entry name" value="Znf-ACC"/>
</dbReference>
<dbReference type="PANTHER" id="PTHR42853:SF3">
    <property type="entry name" value="ACETYL-COENZYME A CARBOXYLASE CARBOXYL TRANSFERASE SUBUNIT ALPHA, CHLOROPLASTIC"/>
    <property type="match status" value="1"/>
</dbReference>
<dbReference type="GO" id="GO:0005524">
    <property type="term" value="F:ATP binding"/>
    <property type="evidence" value="ECO:0007669"/>
    <property type="project" value="UniProtKB-KW"/>
</dbReference>
<comment type="similarity">
    <text evidence="4">In the N-terminal section; belongs to the AccD/PCCB family.</text>
</comment>
<dbReference type="HAMAP" id="MF_01395">
    <property type="entry name" value="AcetylCoA_CT_beta"/>
    <property type="match status" value="1"/>
</dbReference>
<dbReference type="InterPro" id="IPR000438">
    <property type="entry name" value="Acetyl_CoA_COase_Trfase_b_su"/>
</dbReference>
<comment type="catalytic activity">
    <reaction evidence="18 19">
        <text>N(6)-carboxybiotinyl-L-lysyl-[protein] + acetyl-CoA = N(6)-biotinyl-L-lysyl-[protein] + malonyl-CoA</text>
        <dbReference type="Rhea" id="RHEA:54728"/>
        <dbReference type="Rhea" id="RHEA-COMP:10505"/>
        <dbReference type="Rhea" id="RHEA-COMP:10506"/>
        <dbReference type="ChEBI" id="CHEBI:57288"/>
        <dbReference type="ChEBI" id="CHEBI:57384"/>
        <dbReference type="ChEBI" id="CHEBI:83144"/>
        <dbReference type="ChEBI" id="CHEBI:83145"/>
        <dbReference type="EC" id="2.1.3.15"/>
    </reaction>
</comment>
<comment type="function">
    <text evidence="17 20">Component of the acetyl coenzyme A carboxylase (ACC) complex. Biotin carboxylase (BC) catalyzes the carboxylation of biotin on its carrier protein (BCCP) and then the CO(2) group is transferred by the transcarboxylase to acetyl-CoA to form malonyl-CoA.</text>
</comment>
<evidence type="ECO:0000256" key="18">
    <source>
        <dbReference type="ARBA" id="ARBA00049152"/>
    </source>
</evidence>
<feature type="region of interest" description="Disordered" evidence="21">
    <location>
        <begin position="272"/>
        <end position="300"/>
    </location>
</feature>
<keyword evidence="24" id="KW-0436">Ligase</keyword>
<dbReference type="Pfam" id="PF03255">
    <property type="entry name" value="ACCA"/>
    <property type="match status" value="1"/>
</dbReference>
<comment type="similarity">
    <text evidence="19">Belongs to the AccA family.</text>
</comment>
<keyword evidence="12 19" id="KW-0276">Fatty acid metabolism</keyword>
<keyword evidence="16 19" id="KW-0275">Fatty acid biosynthesis</keyword>
<evidence type="ECO:0000256" key="6">
    <source>
        <dbReference type="ARBA" id="ARBA00022490"/>
    </source>
</evidence>
<keyword evidence="8 19" id="KW-0808">Transferase</keyword>
<feature type="domain" description="CoA carboxyltransferase N-terminal" evidence="22">
    <location>
        <begin position="14"/>
        <end position="283"/>
    </location>
</feature>
<dbReference type="InterPro" id="IPR029045">
    <property type="entry name" value="ClpP/crotonase-like_dom_sf"/>
</dbReference>
<feature type="binding site" evidence="20">
    <location>
        <position position="37"/>
    </location>
    <ligand>
        <name>Zn(2+)</name>
        <dbReference type="ChEBI" id="CHEBI:29105"/>
    </ligand>
</feature>
<evidence type="ECO:0000256" key="1">
    <source>
        <dbReference type="ARBA" id="ARBA00004496"/>
    </source>
</evidence>
<evidence type="ECO:0000256" key="7">
    <source>
        <dbReference type="ARBA" id="ARBA00022516"/>
    </source>
</evidence>
<evidence type="ECO:0000256" key="5">
    <source>
        <dbReference type="ARBA" id="ARBA00011664"/>
    </source>
</evidence>
<evidence type="ECO:0000256" key="19">
    <source>
        <dbReference type="HAMAP-Rule" id="MF_00823"/>
    </source>
</evidence>
<dbReference type="RefSeq" id="WP_101830505.1">
    <property type="nucleotide sequence ID" value="NZ_FZMO01000048.1"/>
</dbReference>
<evidence type="ECO:0000256" key="9">
    <source>
        <dbReference type="ARBA" id="ARBA00022723"/>
    </source>
</evidence>
<evidence type="ECO:0000256" key="11">
    <source>
        <dbReference type="ARBA" id="ARBA00022771"/>
    </source>
</evidence>
<comment type="function">
    <text evidence="19">Component of the acetyl coenzyme A carboxylase (ACC) complex. First, biotin carboxylase catalyzes the carboxylation of biotin on its carrier protein (BCCP) and then the CO(2) group is transferred by the carboxyltransferase to acetyl-CoA to form malonyl-CoA.</text>
</comment>
<evidence type="ECO:0000313" key="25">
    <source>
        <dbReference type="Proteomes" id="UP000234331"/>
    </source>
</evidence>
<evidence type="ECO:0000256" key="14">
    <source>
        <dbReference type="ARBA" id="ARBA00022840"/>
    </source>
</evidence>
<dbReference type="EC" id="2.1.3.15" evidence="19"/>
<dbReference type="NCBIfam" id="NF041504">
    <property type="entry name" value="AccA_sub"/>
    <property type="match status" value="1"/>
</dbReference>
<dbReference type="InterPro" id="IPR011763">
    <property type="entry name" value="COA_CT_C"/>
</dbReference>
<evidence type="ECO:0000256" key="10">
    <source>
        <dbReference type="ARBA" id="ARBA00022741"/>
    </source>
</evidence>
<dbReference type="HAMAP" id="MF_00823">
    <property type="entry name" value="AcetylCoA_CT_alpha"/>
    <property type="match status" value="1"/>
</dbReference>
<evidence type="ECO:0000259" key="22">
    <source>
        <dbReference type="PROSITE" id="PS50980"/>
    </source>
</evidence>
<keyword evidence="10 19" id="KW-0547">Nucleotide-binding</keyword>
<dbReference type="PANTHER" id="PTHR42853">
    <property type="entry name" value="ACETYL-COENZYME A CARBOXYLASE CARBOXYL TRANSFERASE SUBUNIT ALPHA"/>
    <property type="match status" value="1"/>
</dbReference>
<feature type="binding site" evidence="20">
    <location>
        <position position="21"/>
    </location>
    <ligand>
        <name>Zn(2+)</name>
        <dbReference type="ChEBI" id="CHEBI:29105"/>
    </ligand>
</feature>
<comment type="subcellular location">
    <subcellularLocation>
        <location evidence="1 19">Cytoplasm</location>
    </subcellularLocation>
</comment>
<keyword evidence="25" id="KW-1185">Reference proteome</keyword>
<gene>
    <name evidence="20 24" type="primary">accD</name>
    <name evidence="19" type="synonym">accA</name>
    <name evidence="24" type="ORF">FRACA_1410012</name>
</gene>
<dbReference type="GO" id="GO:0006633">
    <property type="term" value="P:fatty acid biosynthetic process"/>
    <property type="evidence" value="ECO:0007669"/>
    <property type="project" value="UniProtKB-KW"/>
</dbReference>
<keyword evidence="7 19" id="KW-0444">Lipid biosynthesis</keyword>
<dbReference type="InterPro" id="IPR011762">
    <property type="entry name" value="COA_CT_N"/>
</dbReference>
<dbReference type="GO" id="GO:0016743">
    <property type="term" value="F:carboxyl- or carbamoyltransferase activity"/>
    <property type="evidence" value="ECO:0007669"/>
    <property type="project" value="UniProtKB-UniRule"/>
</dbReference>
<accession>A0A2I2KLG0</accession>
<dbReference type="GO" id="GO:0009317">
    <property type="term" value="C:acetyl-CoA carboxylase complex"/>
    <property type="evidence" value="ECO:0007669"/>
    <property type="project" value="InterPro"/>
</dbReference>
<evidence type="ECO:0000256" key="16">
    <source>
        <dbReference type="ARBA" id="ARBA00023160"/>
    </source>
</evidence>
<dbReference type="NCBIfam" id="TIGR00513">
    <property type="entry name" value="accA"/>
    <property type="match status" value="1"/>
</dbReference>
<evidence type="ECO:0000256" key="12">
    <source>
        <dbReference type="ARBA" id="ARBA00022832"/>
    </source>
</evidence>
<dbReference type="GO" id="GO:2001295">
    <property type="term" value="P:malonyl-CoA biosynthetic process"/>
    <property type="evidence" value="ECO:0007669"/>
    <property type="project" value="UniProtKB-UniRule"/>
</dbReference>
<comment type="similarity">
    <text evidence="3">In the C-terminal section; belongs to the AccA family.</text>
</comment>
<dbReference type="GO" id="GO:0008270">
    <property type="term" value="F:zinc ion binding"/>
    <property type="evidence" value="ECO:0007669"/>
    <property type="project" value="UniProtKB-UniRule"/>
</dbReference>
<evidence type="ECO:0000256" key="17">
    <source>
        <dbReference type="ARBA" id="ARBA00025280"/>
    </source>
</evidence>
<reference evidence="24 25" key="1">
    <citation type="submission" date="2017-06" db="EMBL/GenBank/DDBJ databases">
        <authorList>
            <person name="Kim H.J."/>
            <person name="Triplett B.A."/>
        </authorList>
    </citation>
    <scope>NUCLEOTIDE SEQUENCE [LARGE SCALE GENOMIC DNA]</scope>
    <source>
        <strain evidence="24">FRACA_ARgP5</strain>
    </source>
</reference>
<proteinExistence type="inferred from homology"/>
<evidence type="ECO:0000259" key="23">
    <source>
        <dbReference type="PROSITE" id="PS50989"/>
    </source>
</evidence>
<comment type="pathway">
    <text evidence="2 19">Lipid metabolism; malonyl-CoA biosynthesis; malonyl-CoA from acetyl-CoA: step 1/1.</text>
</comment>
<feature type="domain" description="CoA carboxyltransferase C-terminal" evidence="23">
    <location>
        <begin position="292"/>
        <end position="544"/>
    </location>
</feature>
<comment type="cofactor">
    <cofactor evidence="20">
        <name>Zn(2+)</name>
        <dbReference type="ChEBI" id="CHEBI:29105"/>
    </cofactor>
    <text evidence="20">Binds 1 zinc ion per subunit.</text>
</comment>
<dbReference type="OrthoDB" id="9772975at2"/>
<dbReference type="InterPro" id="IPR001095">
    <property type="entry name" value="Acetyl_CoA_COase_a_su"/>
</dbReference>
<comment type="subunit">
    <text evidence="19">Acetyl-CoA carboxylase is a heterohexamer composed of biotin carboxyl carrier protein (AccB), biotin carboxylase (AccC) and two subunits each of ACCase subunit alpha (AccA) and ACCase subunit beta (AccD).</text>
</comment>
<protein>
    <recommendedName>
        <fullName evidence="19 20">Multifunctional fusion protein</fullName>
    </recommendedName>
    <domain>
        <recommendedName>
            <fullName evidence="19">Acetyl-coenzyme A carboxylase carboxyl transferase subunit alpha</fullName>
            <shortName evidence="19">ACCase subunit alpha</shortName>
            <shortName evidence="19">Acetyl-CoA carboxylase carboxyltransferase subunit alpha</shortName>
            <ecNumber evidence="19">2.1.3.15</ecNumber>
        </recommendedName>
    </domain>
    <domain>
        <recommendedName>
            <fullName evidence="20">Acetyl-coenzyme A carboxylase carboxyl transferase subunit beta</fullName>
            <shortName evidence="20">ACCase subunit beta</shortName>
            <shortName evidence="20">Acetyl-CoA carboxylase carboxyltransferase subunit beta</shortName>
        </recommendedName>
    </domain>
</protein>